<evidence type="ECO:0000313" key="2">
    <source>
        <dbReference type="EMBL" id="EDY65083.1"/>
    </source>
</evidence>
<organism evidence="2 3">
    <name type="scientific">Streptomyces pristinaespiralis (strain ATCC 25486 / DSM 40338 / CBS 914.69 / JCM 4507 / KCC S-0507 / NBRC 13074 / NRRL 2958 / 5647)</name>
    <dbReference type="NCBI Taxonomy" id="457429"/>
    <lineage>
        <taxon>Bacteria</taxon>
        <taxon>Bacillati</taxon>
        <taxon>Actinomycetota</taxon>
        <taxon>Actinomycetes</taxon>
        <taxon>Kitasatosporales</taxon>
        <taxon>Streptomycetaceae</taxon>
        <taxon>Streptomyces</taxon>
    </lineage>
</organism>
<keyword evidence="3" id="KW-1185">Reference proteome</keyword>
<dbReference type="AlphaFoldDB" id="B5HE22"/>
<dbReference type="HOGENOM" id="CLU_1864042_0_0_11"/>
<gene>
    <name evidence="2" type="ORF">SSDG_03406</name>
</gene>
<name>B5HE22_STRE2</name>
<dbReference type="eggNOG" id="ENOG502ZPFX">
    <property type="taxonomic scope" value="Bacteria"/>
</dbReference>
<dbReference type="Proteomes" id="UP000002805">
    <property type="component" value="Chromosome"/>
</dbReference>
<proteinExistence type="predicted"/>
<accession>B5HE22</accession>
<reference evidence="3" key="2">
    <citation type="submission" date="2009-10" db="EMBL/GenBank/DDBJ databases">
        <title>The genome sequence of Streptomyces pristinaespiralis strain ATCC 25486.</title>
        <authorList>
            <consortium name="The Broad Institute Genome Sequencing Platform"/>
            <consortium name="Broad Institute Microbial Sequencing Center"/>
            <person name="Fischbach M."/>
            <person name="Godfrey P."/>
            <person name="Ward D."/>
            <person name="Young S."/>
            <person name="Zeng Q."/>
            <person name="Koehrsen M."/>
            <person name="Alvarado L."/>
            <person name="Berlin A.M."/>
            <person name="Bochicchio J."/>
            <person name="Borenstein D."/>
            <person name="Chapman S.B."/>
            <person name="Chen Z."/>
            <person name="Engels R."/>
            <person name="Freedman E."/>
            <person name="Gellesch M."/>
            <person name="Goldberg J."/>
            <person name="Griggs A."/>
            <person name="Gujja S."/>
            <person name="Heilman E.R."/>
            <person name="Heiman D.I."/>
            <person name="Hepburn T.A."/>
            <person name="Howarth C."/>
            <person name="Jen D."/>
            <person name="Larson L."/>
            <person name="Lewis B."/>
            <person name="Mehta T."/>
            <person name="Park D."/>
            <person name="Pearson M."/>
            <person name="Richards J."/>
            <person name="Roberts A."/>
            <person name="Saif S."/>
            <person name="Shea T.D."/>
            <person name="Shenoy N."/>
            <person name="Sisk P."/>
            <person name="Stolte C."/>
            <person name="Sykes S.N."/>
            <person name="Thomson T."/>
            <person name="Walk T."/>
            <person name="White J."/>
            <person name="Yandava C."/>
            <person name="Straight P."/>
            <person name="Clardy J."/>
            <person name="Hung D."/>
            <person name="Kolter R."/>
            <person name="Mekalanos J."/>
            <person name="Walker S."/>
            <person name="Walsh C.T."/>
            <person name="Wieland-Brown L.C."/>
            <person name="Haas B."/>
            <person name="Nusbaum C."/>
            <person name="Birren B."/>
        </authorList>
    </citation>
    <scope>NUCLEOTIDE SEQUENCE [LARGE SCALE GENOMIC DNA]</scope>
    <source>
        <strain evidence="3">ATCC 25486 / DSM 40338 / CBS 914.69 / JCM 4507 / NBRC 13074 / NRRL 2958 / 5647</strain>
    </source>
</reference>
<sequence>MIPVAAANGTRHSSDEDTGAHLVRPGRARSPRGRTAGGPRGRGGPMQGTGHGRGQEANDVVLLAAGVADLAVSTVSGALSGLRGLLRRADMADLADEGRQDIKARGRLALDRYAPTSPPHMELLARHVTTVRGRGDA</sequence>
<dbReference type="EMBL" id="CM000950">
    <property type="protein sequence ID" value="EDY65083.1"/>
    <property type="molecule type" value="Genomic_DNA"/>
</dbReference>
<evidence type="ECO:0000256" key="1">
    <source>
        <dbReference type="SAM" id="MobiDB-lite"/>
    </source>
</evidence>
<reference evidence="3" key="1">
    <citation type="submission" date="2008-02" db="EMBL/GenBank/DDBJ databases">
        <authorList>
            <consortium name="The Broad Institute Genome Sequencing Platform"/>
            <person name="Fischbach M."/>
            <person name="Ward D."/>
            <person name="Young S."/>
            <person name="Jaffe D."/>
            <person name="Gnerre S."/>
            <person name="Berlin A."/>
            <person name="Heiman D."/>
            <person name="Hepburn T."/>
            <person name="Sykes S."/>
            <person name="Alvarado L."/>
            <person name="Kodira C.D."/>
            <person name="Straight P."/>
            <person name="Clardy J."/>
            <person name="Hung D."/>
            <person name="Kolter R."/>
            <person name="Mekalanos J."/>
            <person name="Walker S."/>
            <person name="Walsh C.T."/>
            <person name="Lander E."/>
            <person name="Galagan J."/>
            <person name="Nusbaum C."/>
            <person name="Birren B."/>
        </authorList>
    </citation>
    <scope>NUCLEOTIDE SEQUENCE [LARGE SCALE GENOMIC DNA]</scope>
    <source>
        <strain evidence="3">ATCC 25486 / DSM 40338 / CBS 914.69 / JCM 4507 / NBRC 13074 / NRRL 2958 / 5647</strain>
    </source>
</reference>
<protein>
    <recommendedName>
        <fullName evidence="4">Polyprenyl synthetase</fullName>
    </recommendedName>
</protein>
<evidence type="ECO:0008006" key="4">
    <source>
        <dbReference type="Google" id="ProtNLM"/>
    </source>
</evidence>
<feature type="region of interest" description="Disordered" evidence="1">
    <location>
        <begin position="1"/>
        <end position="55"/>
    </location>
</feature>
<evidence type="ECO:0000313" key="3">
    <source>
        <dbReference type="Proteomes" id="UP000002805"/>
    </source>
</evidence>
<feature type="compositionally biased region" description="Gly residues" evidence="1">
    <location>
        <begin position="35"/>
        <end position="52"/>
    </location>
</feature>